<reference evidence="1 2" key="1">
    <citation type="submission" date="2017-11" db="EMBL/GenBank/DDBJ databases">
        <title>De-novo sequencing of pomegranate (Punica granatum L.) genome.</title>
        <authorList>
            <person name="Akparov Z."/>
            <person name="Amiraslanov A."/>
            <person name="Hajiyeva S."/>
            <person name="Abbasov M."/>
            <person name="Kaur K."/>
            <person name="Hamwieh A."/>
            <person name="Solovyev V."/>
            <person name="Salamov A."/>
            <person name="Braich B."/>
            <person name="Kosarev P."/>
            <person name="Mahmoud A."/>
            <person name="Hajiyev E."/>
            <person name="Babayeva S."/>
            <person name="Izzatullayeva V."/>
            <person name="Mammadov A."/>
            <person name="Mammadov A."/>
            <person name="Sharifova S."/>
            <person name="Ojaghi J."/>
            <person name="Eynullazada K."/>
            <person name="Bayramov B."/>
            <person name="Abdulazimova A."/>
            <person name="Shahmuradov I."/>
        </authorList>
    </citation>
    <scope>NUCLEOTIDE SEQUENCE [LARGE SCALE GENOMIC DNA]</scope>
    <source>
        <strain evidence="2">cv. AG2017</strain>
        <tissue evidence="1">Leaf</tissue>
    </source>
</reference>
<comment type="caution">
    <text evidence="1">The sequence shown here is derived from an EMBL/GenBank/DDBJ whole genome shotgun (WGS) entry which is preliminary data.</text>
</comment>
<sequence length="139" mass="15680">MTILPLFLVIMLGCRFRIFLVLRSSVHRSRDYQVNMVVRIVIRIIESYDSTIRSGSPIPIPRDESEEVESVENRATNCKIAESDRFCNSVLVARVRPSPGPEAGRSPSSALFPFHNTTTTTPFLFLLSFQSGFLFSPNL</sequence>
<gene>
    <name evidence="1" type="ORF">CRG98_009390</name>
</gene>
<evidence type="ECO:0000313" key="1">
    <source>
        <dbReference type="EMBL" id="PKI70198.1"/>
    </source>
</evidence>
<name>A0A2I0KNY5_PUNGR</name>
<dbReference type="EMBL" id="PGOL01000467">
    <property type="protein sequence ID" value="PKI70198.1"/>
    <property type="molecule type" value="Genomic_DNA"/>
</dbReference>
<dbReference type="AlphaFoldDB" id="A0A2I0KNY5"/>
<protein>
    <submittedName>
        <fullName evidence="1">Uncharacterized protein</fullName>
    </submittedName>
</protein>
<organism evidence="1 2">
    <name type="scientific">Punica granatum</name>
    <name type="common">Pomegranate</name>
    <dbReference type="NCBI Taxonomy" id="22663"/>
    <lineage>
        <taxon>Eukaryota</taxon>
        <taxon>Viridiplantae</taxon>
        <taxon>Streptophyta</taxon>
        <taxon>Embryophyta</taxon>
        <taxon>Tracheophyta</taxon>
        <taxon>Spermatophyta</taxon>
        <taxon>Magnoliopsida</taxon>
        <taxon>eudicotyledons</taxon>
        <taxon>Gunneridae</taxon>
        <taxon>Pentapetalae</taxon>
        <taxon>rosids</taxon>
        <taxon>malvids</taxon>
        <taxon>Myrtales</taxon>
        <taxon>Lythraceae</taxon>
        <taxon>Punica</taxon>
    </lineage>
</organism>
<evidence type="ECO:0000313" key="2">
    <source>
        <dbReference type="Proteomes" id="UP000233551"/>
    </source>
</evidence>
<keyword evidence="2" id="KW-1185">Reference proteome</keyword>
<dbReference type="Proteomes" id="UP000233551">
    <property type="component" value="Unassembled WGS sequence"/>
</dbReference>
<accession>A0A2I0KNY5</accession>
<proteinExistence type="predicted"/>